<evidence type="ECO:0000259" key="2">
    <source>
        <dbReference type="PROSITE" id="PS50011"/>
    </source>
</evidence>
<feature type="compositionally biased region" description="Polar residues" evidence="1">
    <location>
        <begin position="824"/>
        <end position="837"/>
    </location>
</feature>
<dbReference type="Pfam" id="PF00069">
    <property type="entry name" value="Pkinase"/>
    <property type="match status" value="1"/>
</dbReference>
<dbReference type="CDD" id="cd00180">
    <property type="entry name" value="PKc"/>
    <property type="match status" value="1"/>
</dbReference>
<evidence type="ECO:0000313" key="3">
    <source>
        <dbReference type="EMBL" id="SPO05953.1"/>
    </source>
</evidence>
<keyword evidence="4" id="KW-1185">Reference proteome</keyword>
<feature type="region of interest" description="Disordered" evidence="1">
    <location>
        <begin position="964"/>
        <end position="995"/>
    </location>
</feature>
<dbReference type="SUPFAM" id="SSF56112">
    <property type="entry name" value="Protein kinase-like (PK-like)"/>
    <property type="match status" value="1"/>
</dbReference>
<protein>
    <recommendedName>
        <fullName evidence="2">Protein kinase domain-containing protein</fullName>
    </recommendedName>
</protein>
<feature type="region of interest" description="Disordered" evidence="1">
    <location>
        <begin position="934"/>
        <end position="953"/>
    </location>
</feature>
<feature type="domain" description="Protein kinase" evidence="2">
    <location>
        <begin position="314"/>
        <end position="559"/>
    </location>
</feature>
<dbReference type="EMBL" id="ONZQ02000014">
    <property type="protein sequence ID" value="SPO05953.1"/>
    <property type="molecule type" value="Genomic_DNA"/>
</dbReference>
<feature type="compositionally biased region" description="Basic and acidic residues" evidence="1">
    <location>
        <begin position="90"/>
        <end position="102"/>
    </location>
</feature>
<dbReference type="AlphaFoldDB" id="A0AAE8SYN2"/>
<dbReference type="InterPro" id="IPR011009">
    <property type="entry name" value="Kinase-like_dom_sf"/>
</dbReference>
<dbReference type="Proteomes" id="UP001187682">
    <property type="component" value="Unassembled WGS sequence"/>
</dbReference>
<proteinExistence type="predicted"/>
<feature type="region of interest" description="Disordered" evidence="1">
    <location>
        <begin position="1014"/>
        <end position="1102"/>
    </location>
</feature>
<dbReference type="InterPro" id="IPR000719">
    <property type="entry name" value="Prot_kinase_dom"/>
</dbReference>
<accession>A0AAE8SYN2</accession>
<gene>
    <name evidence="3" type="ORF">DNG_08642</name>
</gene>
<feature type="region of interest" description="Disordered" evidence="1">
    <location>
        <begin position="752"/>
        <end position="798"/>
    </location>
</feature>
<dbReference type="PANTHER" id="PTHR23257">
    <property type="entry name" value="SERINE-THREONINE PROTEIN KINASE"/>
    <property type="match status" value="1"/>
</dbReference>
<feature type="compositionally biased region" description="Low complexity" evidence="1">
    <location>
        <begin position="26"/>
        <end position="40"/>
    </location>
</feature>
<dbReference type="GO" id="GO:0004672">
    <property type="term" value="F:protein kinase activity"/>
    <property type="evidence" value="ECO:0007669"/>
    <property type="project" value="InterPro"/>
</dbReference>
<dbReference type="InterPro" id="IPR050167">
    <property type="entry name" value="Ser_Thr_protein_kinase"/>
</dbReference>
<name>A0AAE8SYN2_9PEZI</name>
<dbReference type="Gene3D" id="1.10.510.10">
    <property type="entry name" value="Transferase(Phosphotransferase) domain 1"/>
    <property type="match status" value="1"/>
</dbReference>
<sequence length="1102" mass="118543">MAQGDAQRPTSSPGTANFLRRLLFGSPNATSTTAPGSPTSQNGGGDDEPKKNGLIRRVSRKVVPGLPRMQTFKRQQSEKRVNLAPVEPTPAERRAMSVDRRTVLSRTTSRAVTDTLPRASAPDFLEALDLEAPSTPSLVSKPSFGPQAEPLEKVESHYDDGLRNEEPWSHESNPMNDVQSITSSLIQDELETRWILNLSMHFRDKSNREKFFVTYREADTLWRRVTISLDYRKASENSLEKDLMATKYQRDKSSKIYEAIRDSLDAISFYDTVTNLKLQTTDGRLHVHVAEDLNEIITFPLVREVNHLRCHKVRERDIVFDSHMSGFVYKVRVGEQVLIKKEIPGPDTINEFIYEINALYSLGYSNSVIDFFGVVVDDEDQHVKGLLISYAEQGTLVDAIYEHQPGNEKGLPPLPWSVRARWAKQVVQGLADIHESGFVQGDFTLSNIVIDGRGDAKIIDINRRGCPVGWEPPEARPLIKSSQGISMYIGVKSDLYQLGMVLWALAMEEDEPEKYGPGLVLDPDADVPLWYRRLVDICLSDDPRMRIQASSLLSLFPAEVTSDGIVRLMDPSTPEGYDSRARSYSPERVQTNDEAEIWTVSPSDRYRHHTLATPAPLGSHYVSYDSPYPYPTRGRSPPRPLPSDYGYYDVHGAPYNSSWTFSGAKASYSDAGLEDGRESRMADNTARKGSVGEAHGSQGDQLPGDSGDTAEASGERGDDKEDLLYLAIPDAANERSESRKGKEAVVSWNDTLADGKAGNNHDVPEGPSTDADGAAGGSGIALNEGTAGADQGAIAGPTENVGDLEGKAWNFTGGLGILAEMGNTVPTDPTANESRPTPGTAPMAGITPEDQAIPADPGPADPTVEAIVSGDRAGPGDTRPTDAPAGKSQPPPGTTVMPADQAISADTGLADLTAGETHGPPPSTILVEDVTSRSGILSADTGPADPAASEVRDEPNTVLVEAATSEDQIASAGPAEPATAEPSADDGSMAVAEIPVGHGVDEAGCRVNQVEEVPQSPLPRVETLPTSCCEKPRTDRSSDGAISDLAGVGGGVDEDAQGDPTHFPASLDEEPGLMTVPTKMATMTSAQRGPEESISSPISVGH</sequence>
<feature type="compositionally biased region" description="Basic and acidic residues" evidence="1">
    <location>
        <begin position="713"/>
        <end position="723"/>
    </location>
</feature>
<comment type="caution">
    <text evidence="3">The sequence shown here is derived from an EMBL/GenBank/DDBJ whole genome shotgun (WGS) entry which is preliminary data.</text>
</comment>
<dbReference type="GO" id="GO:0007165">
    <property type="term" value="P:signal transduction"/>
    <property type="evidence" value="ECO:0007669"/>
    <property type="project" value="TreeGrafter"/>
</dbReference>
<dbReference type="GO" id="GO:0005524">
    <property type="term" value="F:ATP binding"/>
    <property type="evidence" value="ECO:0007669"/>
    <property type="project" value="InterPro"/>
</dbReference>
<feature type="region of interest" description="Disordered" evidence="1">
    <location>
        <begin position="1"/>
        <end position="111"/>
    </location>
</feature>
<organism evidence="3 4">
    <name type="scientific">Cephalotrichum gorgonifer</name>
    <dbReference type="NCBI Taxonomy" id="2041049"/>
    <lineage>
        <taxon>Eukaryota</taxon>
        <taxon>Fungi</taxon>
        <taxon>Dikarya</taxon>
        <taxon>Ascomycota</taxon>
        <taxon>Pezizomycotina</taxon>
        <taxon>Sordariomycetes</taxon>
        <taxon>Hypocreomycetidae</taxon>
        <taxon>Microascales</taxon>
        <taxon>Microascaceae</taxon>
        <taxon>Cephalotrichum</taxon>
    </lineage>
</organism>
<feature type="region of interest" description="Disordered" evidence="1">
    <location>
        <begin position="820"/>
        <end position="929"/>
    </location>
</feature>
<evidence type="ECO:0000313" key="4">
    <source>
        <dbReference type="Proteomes" id="UP001187682"/>
    </source>
</evidence>
<feature type="compositionally biased region" description="Polar residues" evidence="1">
    <location>
        <begin position="1081"/>
        <end position="1102"/>
    </location>
</feature>
<reference evidence="3" key="1">
    <citation type="submission" date="2018-03" db="EMBL/GenBank/DDBJ databases">
        <authorList>
            <person name="Guldener U."/>
        </authorList>
    </citation>
    <scope>NUCLEOTIDE SEQUENCE</scope>
</reference>
<feature type="region of interest" description="Disordered" evidence="1">
    <location>
        <begin position="669"/>
        <end position="723"/>
    </location>
</feature>
<dbReference type="PROSITE" id="PS50011">
    <property type="entry name" value="PROTEIN_KINASE_DOM"/>
    <property type="match status" value="1"/>
</dbReference>
<evidence type="ECO:0000256" key="1">
    <source>
        <dbReference type="SAM" id="MobiDB-lite"/>
    </source>
</evidence>
<dbReference type="GO" id="GO:0005737">
    <property type="term" value="C:cytoplasm"/>
    <property type="evidence" value="ECO:0007669"/>
    <property type="project" value="TreeGrafter"/>
</dbReference>